<reference evidence="2 3" key="1">
    <citation type="submission" date="2024-08" db="EMBL/GenBank/DDBJ databases">
        <authorList>
            <person name="Lu H."/>
        </authorList>
    </citation>
    <scope>NUCLEOTIDE SEQUENCE [LARGE SCALE GENOMIC DNA]</scope>
    <source>
        <strain evidence="2 3">BYS87W</strain>
    </source>
</reference>
<accession>A0ABW7H0Q5</accession>
<proteinExistence type="predicted"/>
<dbReference type="PANTHER" id="PTHR36440">
    <property type="entry name" value="PUTATIVE (AFU_ORTHOLOGUE AFUA_8G07350)-RELATED"/>
    <property type="match status" value="1"/>
</dbReference>
<dbReference type="Gene3D" id="2.60.120.10">
    <property type="entry name" value="Jelly Rolls"/>
    <property type="match status" value="1"/>
</dbReference>
<name>A0ABW7H0Q5_9BURK</name>
<organism evidence="2 3">
    <name type="scientific">Pelomonas baiyunensis</name>
    <dbReference type="NCBI Taxonomy" id="3299026"/>
    <lineage>
        <taxon>Bacteria</taxon>
        <taxon>Pseudomonadati</taxon>
        <taxon>Pseudomonadota</taxon>
        <taxon>Betaproteobacteria</taxon>
        <taxon>Burkholderiales</taxon>
        <taxon>Sphaerotilaceae</taxon>
        <taxon>Roseateles</taxon>
    </lineage>
</organism>
<dbReference type="Proteomes" id="UP001606303">
    <property type="component" value="Unassembled WGS sequence"/>
</dbReference>
<dbReference type="RefSeq" id="WP_394385693.1">
    <property type="nucleotide sequence ID" value="NZ_JBIGIB010000004.1"/>
</dbReference>
<dbReference type="PANTHER" id="PTHR36440:SF1">
    <property type="entry name" value="PUTATIVE (AFU_ORTHOLOGUE AFUA_8G07350)-RELATED"/>
    <property type="match status" value="1"/>
</dbReference>
<dbReference type="InterPro" id="IPR053146">
    <property type="entry name" value="QDO-like"/>
</dbReference>
<evidence type="ECO:0000313" key="2">
    <source>
        <dbReference type="EMBL" id="MFG6467818.1"/>
    </source>
</evidence>
<dbReference type="Pfam" id="PF07883">
    <property type="entry name" value="Cupin_2"/>
    <property type="match status" value="1"/>
</dbReference>
<dbReference type="InterPro" id="IPR013096">
    <property type="entry name" value="Cupin_2"/>
</dbReference>
<gene>
    <name evidence="2" type="ORF">ACG01O_14425</name>
</gene>
<evidence type="ECO:0000313" key="3">
    <source>
        <dbReference type="Proteomes" id="UP001606303"/>
    </source>
</evidence>
<sequence>MNAAVPFAVHPPSAVTAPVRAGRSHAGAPLPVGPDLWMLNVPAAATGQALSVMSWHGHAPGGPPLHLHPDQDEVFIVEAGEYRFQCDDQLFLLRAGDSLFLPRGRPHTFRQLSATGRLRFLYTPAGRMEDFFAALSRLDGPPAPEQAATLFAAHGMRVVGLPLAA</sequence>
<dbReference type="InterPro" id="IPR011051">
    <property type="entry name" value="RmlC_Cupin_sf"/>
</dbReference>
<dbReference type="EMBL" id="JBIGIB010000004">
    <property type="protein sequence ID" value="MFG6467818.1"/>
    <property type="molecule type" value="Genomic_DNA"/>
</dbReference>
<keyword evidence="3" id="KW-1185">Reference proteome</keyword>
<dbReference type="InterPro" id="IPR014710">
    <property type="entry name" value="RmlC-like_jellyroll"/>
</dbReference>
<feature type="domain" description="Cupin type-2" evidence="1">
    <location>
        <begin position="62"/>
        <end position="121"/>
    </location>
</feature>
<comment type="caution">
    <text evidence="2">The sequence shown here is derived from an EMBL/GenBank/DDBJ whole genome shotgun (WGS) entry which is preliminary data.</text>
</comment>
<dbReference type="SUPFAM" id="SSF51182">
    <property type="entry name" value="RmlC-like cupins"/>
    <property type="match status" value="1"/>
</dbReference>
<protein>
    <submittedName>
        <fullName evidence="2">Cupin domain-containing protein</fullName>
    </submittedName>
</protein>
<evidence type="ECO:0000259" key="1">
    <source>
        <dbReference type="Pfam" id="PF07883"/>
    </source>
</evidence>